<accession>S5ZI31</accession>
<dbReference type="PaxDb" id="523849-OCC_13335"/>
<dbReference type="EMBL" id="CP006670">
    <property type="protein sequence ID" value="AGT34166.1"/>
    <property type="molecule type" value="Genomic_DNA"/>
</dbReference>
<reference evidence="1 2" key="1">
    <citation type="journal article" date="2012" name="J. Bacteriol.">
        <title>Genome sequence of the model hyperthermophilic archaeon Thermococcus litoralis NS-C.</title>
        <authorList>
            <person name="Gardner A.F."/>
            <person name="Kumar S."/>
            <person name="Perler F.B."/>
        </authorList>
    </citation>
    <scope>NUCLEOTIDE SEQUENCE [LARGE SCALE GENOMIC DNA]</scope>
    <source>
        <strain evidence="2">ATCC 51850 / DSM 5473 / JCM 8560 / NS-C</strain>
    </source>
</reference>
<dbReference type="AlphaFoldDB" id="S5ZI31"/>
<organism evidence="1 2">
    <name type="scientific">Thermococcus litoralis (strain ATCC 51850 / DSM 5473 / JCM 8560 / NS-C)</name>
    <dbReference type="NCBI Taxonomy" id="523849"/>
    <lineage>
        <taxon>Archaea</taxon>
        <taxon>Methanobacteriati</taxon>
        <taxon>Methanobacteriota</taxon>
        <taxon>Thermococci</taxon>
        <taxon>Thermococcales</taxon>
        <taxon>Thermococcaceae</taxon>
        <taxon>Thermococcus</taxon>
    </lineage>
</organism>
<dbReference type="OrthoDB" id="100166at2157"/>
<dbReference type="KEGG" id="tlt:OCC_13335"/>
<dbReference type="InterPro" id="IPR018247">
    <property type="entry name" value="EF_Hand_1_Ca_BS"/>
</dbReference>
<protein>
    <submittedName>
        <fullName evidence="1">Uncharacterized protein</fullName>
    </submittedName>
</protein>
<dbReference type="Proteomes" id="UP000015502">
    <property type="component" value="Chromosome"/>
</dbReference>
<sequence length="186" mass="21502">MEDAKPIQSGRITEYEINTILGRIQEVGRDLGKDLQFIWIPTLRSVLCSGTITDQDGDGVITNNDVILWLDKYSEIALLSKYFDYVFPQPGYYFADKIGANCNQIEYTYSLLVDILRWIKNSNPSNVYIEMEADGAVRSSEYKLQRACDYVSSQEAISGSIWENRAYYFDWDINIVPYIRNTCPKW</sequence>
<proteinExistence type="predicted"/>
<name>S5ZI31_THELN</name>
<dbReference type="GeneID" id="41484268"/>
<dbReference type="RefSeq" id="WP_020953553.1">
    <property type="nucleotide sequence ID" value="NC_022084.1"/>
</dbReference>
<keyword evidence="2" id="KW-1185">Reference proteome</keyword>
<evidence type="ECO:0000313" key="1">
    <source>
        <dbReference type="EMBL" id="AGT34166.1"/>
    </source>
</evidence>
<dbReference type="HOGENOM" id="CLU_1451478_0_0_2"/>
<dbReference type="PROSITE" id="PS00018">
    <property type="entry name" value="EF_HAND_1"/>
    <property type="match status" value="1"/>
</dbReference>
<gene>
    <name evidence="1" type="ORF">OCC_13335</name>
</gene>
<dbReference type="STRING" id="523849.OCC_13335"/>
<evidence type="ECO:0000313" key="2">
    <source>
        <dbReference type="Proteomes" id="UP000015502"/>
    </source>
</evidence>